<evidence type="ECO:0000256" key="3">
    <source>
        <dbReference type="ARBA" id="ARBA00022723"/>
    </source>
</evidence>
<evidence type="ECO:0000256" key="1">
    <source>
        <dbReference type="ARBA" id="ARBA00001962"/>
    </source>
</evidence>
<dbReference type="EC" id="1.13.11.5" evidence="7"/>
<feature type="binding site" evidence="9">
    <location>
        <position position="366"/>
    </location>
    <ligand>
        <name>homogentisate</name>
        <dbReference type="ChEBI" id="CHEBI:16169"/>
    </ligand>
</feature>
<dbReference type="EMBL" id="BANT01000004">
    <property type="protein sequence ID" value="GAC56361.1"/>
    <property type="molecule type" value="Genomic_DNA"/>
</dbReference>
<dbReference type="PANTHER" id="PTHR11056:SF0">
    <property type="entry name" value="HOMOGENTISATE 1,2-DIOXYGENASE"/>
    <property type="match status" value="1"/>
</dbReference>
<keyword evidence="5" id="KW-0560">Oxidoreductase</keyword>
<comment type="similarity">
    <text evidence="2">Belongs to the homogentisate dioxygenase family.</text>
</comment>
<gene>
    <name evidence="12" type="ORF">GOHSU_04_02310</name>
</gene>
<feature type="domain" description="Homogentisate 1,2-dioxygenase N-terminal" evidence="11">
    <location>
        <begin position="6"/>
        <end position="274"/>
    </location>
</feature>
<dbReference type="InterPro" id="IPR005708">
    <property type="entry name" value="Homogentis_dOase"/>
</dbReference>
<dbReference type="RefSeq" id="WP_005936418.1">
    <property type="nucleotide sequence ID" value="NZ_ATVK01000041.1"/>
</dbReference>
<dbReference type="InterPro" id="IPR011051">
    <property type="entry name" value="RmlC_Cupin_sf"/>
</dbReference>
<dbReference type="GO" id="GO:0046872">
    <property type="term" value="F:metal ion binding"/>
    <property type="evidence" value="ECO:0007669"/>
    <property type="project" value="UniProtKB-KW"/>
</dbReference>
<feature type="binding site" evidence="9">
    <location>
        <position position="330"/>
    </location>
    <ligand>
        <name>Fe cation</name>
        <dbReference type="ChEBI" id="CHEBI:24875"/>
    </ligand>
</feature>
<dbReference type="GO" id="GO:0005737">
    <property type="term" value="C:cytoplasm"/>
    <property type="evidence" value="ECO:0007669"/>
    <property type="project" value="TreeGrafter"/>
</dbReference>
<dbReference type="NCBIfam" id="TIGR01015">
    <property type="entry name" value="hmgA"/>
    <property type="match status" value="1"/>
</dbReference>
<dbReference type="eggNOG" id="COG3508">
    <property type="taxonomic scope" value="Bacteria"/>
</dbReference>
<protein>
    <recommendedName>
        <fullName evidence="7">Homogentisate 1,2-dioxygenase</fullName>
        <ecNumber evidence="7">1.13.11.5</ecNumber>
    </recommendedName>
</protein>
<evidence type="ECO:0000313" key="12">
    <source>
        <dbReference type="EMBL" id="GAC56361.1"/>
    </source>
</evidence>
<evidence type="ECO:0000259" key="11">
    <source>
        <dbReference type="Pfam" id="PF20510"/>
    </source>
</evidence>
<dbReference type="PANTHER" id="PTHR11056">
    <property type="entry name" value="HOMOGENTISATE 1,2-DIOXYGENASE"/>
    <property type="match status" value="1"/>
</dbReference>
<reference evidence="12 13" key="1">
    <citation type="submission" date="2012-12" db="EMBL/GenBank/DDBJ databases">
        <title>Whole genome shotgun sequence of Gordonia hirsuta NBRC 16056.</title>
        <authorList>
            <person name="Isaki-Nakamura S."/>
            <person name="Hosoyama A."/>
            <person name="Tsuchikane K."/>
            <person name="Katsumata H."/>
            <person name="Baba S."/>
            <person name="Yamazaki S."/>
            <person name="Fujita N."/>
        </authorList>
    </citation>
    <scope>NUCLEOTIDE SEQUENCE [LARGE SCALE GENOMIC DNA]</scope>
    <source>
        <strain evidence="12 13">NBRC 16056</strain>
    </source>
</reference>
<evidence type="ECO:0000259" key="10">
    <source>
        <dbReference type="Pfam" id="PF04209"/>
    </source>
</evidence>
<dbReference type="SUPFAM" id="SSF51182">
    <property type="entry name" value="RmlC-like cupins"/>
    <property type="match status" value="1"/>
</dbReference>
<dbReference type="OrthoDB" id="9811253at2"/>
<feature type="binding site" evidence="9">
    <location>
        <position position="366"/>
    </location>
    <ligand>
        <name>Fe cation</name>
        <dbReference type="ChEBI" id="CHEBI:24875"/>
    </ligand>
</feature>
<feature type="active site" description="Proton acceptor" evidence="8">
    <location>
        <position position="287"/>
    </location>
</feature>
<evidence type="ECO:0000256" key="4">
    <source>
        <dbReference type="ARBA" id="ARBA00022964"/>
    </source>
</evidence>
<dbReference type="GO" id="GO:0006572">
    <property type="term" value="P:L-tyrosine catabolic process"/>
    <property type="evidence" value="ECO:0007669"/>
    <property type="project" value="UniProtKB-UniRule"/>
</dbReference>
<evidence type="ECO:0000313" key="13">
    <source>
        <dbReference type="Proteomes" id="UP000053405"/>
    </source>
</evidence>
<evidence type="ECO:0000256" key="7">
    <source>
        <dbReference type="NCBIfam" id="TIGR01015"/>
    </source>
</evidence>
<keyword evidence="13" id="KW-1185">Reference proteome</keyword>
<dbReference type="AlphaFoldDB" id="L7L6I1"/>
<dbReference type="GO" id="GO:0004411">
    <property type="term" value="F:homogentisate 1,2-dioxygenase activity"/>
    <property type="evidence" value="ECO:0007669"/>
    <property type="project" value="UniProtKB-UniRule"/>
</dbReference>
<dbReference type="Pfam" id="PF04209">
    <property type="entry name" value="HgmA_C"/>
    <property type="match status" value="1"/>
</dbReference>
<dbReference type="InterPro" id="IPR014710">
    <property type="entry name" value="RmlC-like_jellyroll"/>
</dbReference>
<dbReference type="STRING" id="1121927.GOHSU_04_02310"/>
<organism evidence="12 13">
    <name type="scientific">Gordonia hirsuta DSM 44140 = NBRC 16056</name>
    <dbReference type="NCBI Taxonomy" id="1121927"/>
    <lineage>
        <taxon>Bacteria</taxon>
        <taxon>Bacillati</taxon>
        <taxon>Actinomycetota</taxon>
        <taxon>Actinomycetes</taxon>
        <taxon>Mycobacteriales</taxon>
        <taxon>Gordoniaceae</taxon>
        <taxon>Gordonia</taxon>
    </lineage>
</organism>
<evidence type="ECO:0000256" key="8">
    <source>
        <dbReference type="PIRSR" id="PIRSR605708-1"/>
    </source>
</evidence>
<evidence type="ECO:0000256" key="5">
    <source>
        <dbReference type="ARBA" id="ARBA00023002"/>
    </source>
</evidence>
<comment type="cofactor">
    <cofactor evidence="1 9">
        <name>Fe cation</name>
        <dbReference type="ChEBI" id="CHEBI:24875"/>
    </cofactor>
</comment>
<name>L7L6I1_9ACTN</name>
<dbReference type="GO" id="GO:0006559">
    <property type="term" value="P:L-phenylalanine catabolic process"/>
    <property type="evidence" value="ECO:0007669"/>
    <property type="project" value="UniProtKB-UniRule"/>
</dbReference>
<proteinExistence type="inferred from homology"/>
<keyword evidence="3 9" id="KW-0479">Metal-binding</keyword>
<feature type="binding site" evidence="9">
    <location>
        <position position="336"/>
    </location>
    <ligand>
        <name>Fe cation</name>
        <dbReference type="ChEBI" id="CHEBI:24875"/>
    </ligand>
</feature>
<dbReference type="Proteomes" id="UP000053405">
    <property type="component" value="Unassembled WGS sequence"/>
</dbReference>
<evidence type="ECO:0000256" key="2">
    <source>
        <dbReference type="ARBA" id="ARBA00007757"/>
    </source>
</evidence>
<dbReference type="InterPro" id="IPR046452">
    <property type="entry name" value="HgmA_N"/>
</dbReference>
<dbReference type="InterPro" id="IPR046451">
    <property type="entry name" value="HgmA_C"/>
</dbReference>
<dbReference type="CDD" id="cd07000">
    <property type="entry name" value="cupin_HGO_N"/>
    <property type="match status" value="1"/>
</dbReference>
<accession>L7L6I1</accession>
<dbReference type="Pfam" id="PF20510">
    <property type="entry name" value="HgmA_N"/>
    <property type="match status" value="1"/>
</dbReference>
<evidence type="ECO:0000256" key="9">
    <source>
        <dbReference type="PIRSR" id="PIRSR605708-2"/>
    </source>
</evidence>
<keyword evidence="4 12" id="KW-0223">Dioxygenase</keyword>
<dbReference type="Gene3D" id="2.60.120.10">
    <property type="entry name" value="Jelly Rolls"/>
    <property type="match status" value="1"/>
</dbReference>
<keyword evidence="6 9" id="KW-0408">Iron</keyword>
<feature type="domain" description="Homogentisate 1,2-dioxygenase C-terminal" evidence="10">
    <location>
        <begin position="276"/>
        <end position="427"/>
    </location>
</feature>
<comment type="caution">
    <text evidence="12">The sequence shown here is derived from an EMBL/GenBank/DDBJ whole genome shotgun (WGS) entry which is preliminary data.</text>
</comment>
<sequence length="433" mass="47229">MSSSLEYLTGFGNEHRSEAIAGTLPTLQNSPQKPPRGLYAEQISGTAFTEPRTRNRRTWLYRIRPSAGHPPMTRIDDGALLSAPLPDPPTPNRLRWDPLPQSADGTDFLDGLYTLAANGDVLARQGIGVHLYSATASMERRYFQNSDGEMLIVPQSGPIRVRTELGIVEASPGEIVLIARSIKFAVDLPAGASAGYVCENYGMPFELPELGPIGANGLAHARHFRHPVAAFEQGVGQSELVQKFGGHLWSCTLPDSPLDAVAWHGTHGVYVYDMLQFNVMGTLNWDHPDPSIFTVLTSPSPIAGQANVDFCAFGPRWVVGEHTFRPPHFHRNIMTEFMGLVYGVHDSKAGGFVPGGSSLHNQFAAHGPDLATHRLGSEAGQDPQKFDNALSFMFETRLPLAVTRQAMDDGHRQSDYDAAWTGLEPHFTAEPGD</sequence>
<evidence type="ECO:0000256" key="6">
    <source>
        <dbReference type="ARBA" id="ARBA00023004"/>
    </source>
</evidence>